<dbReference type="InterPro" id="IPR001995">
    <property type="entry name" value="Peptidase_A2_cat"/>
</dbReference>
<name>A0ABR1ELU3_NECAM</name>
<evidence type="ECO:0000256" key="3">
    <source>
        <dbReference type="ARBA" id="ARBA00022722"/>
    </source>
</evidence>
<keyword evidence="3" id="KW-0540">Nuclease</keyword>
<evidence type="ECO:0000256" key="5">
    <source>
        <dbReference type="ARBA" id="ARBA00022801"/>
    </source>
</evidence>
<evidence type="ECO:0000259" key="6">
    <source>
        <dbReference type="PROSITE" id="PS50175"/>
    </source>
</evidence>
<dbReference type="PANTHER" id="PTHR37984">
    <property type="entry name" value="PROTEIN CBG26694"/>
    <property type="match status" value="1"/>
</dbReference>
<keyword evidence="8" id="KW-1185">Reference proteome</keyword>
<evidence type="ECO:0000313" key="8">
    <source>
        <dbReference type="Proteomes" id="UP001303046"/>
    </source>
</evidence>
<reference evidence="7 8" key="1">
    <citation type="submission" date="2023-08" db="EMBL/GenBank/DDBJ databases">
        <title>A Necator americanus chromosomal reference genome.</title>
        <authorList>
            <person name="Ilik V."/>
            <person name="Petrzelkova K.J."/>
            <person name="Pardy F."/>
            <person name="Fuh T."/>
            <person name="Niatou-Singa F.S."/>
            <person name="Gouil Q."/>
            <person name="Baker L."/>
            <person name="Ritchie M.E."/>
            <person name="Jex A.R."/>
            <person name="Gazzola D."/>
            <person name="Li H."/>
            <person name="Toshio Fujiwara R."/>
            <person name="Zhan B."/>
            <person name="Aroian R.V."/>
            <person name="Pafco B."/>
            <person name="Schwarz E.M."/>
        </authorList>
    </citation>
    <scope>NUCLEOTIDE SEQUENCE [LARGE SCALE GENOMIC DNA]</scope>
    <source>
        <strain evidence="7 8">Aroian</strain>
        <tissue evidence="7">Whole animal</tissue>
    </source>
</reference>
<dbReference type="PROSITE" id="PS50175">
    <property type="entry name" value="ASP_PROT_RETROV"/>
    <property type="match status" value="1"/>
</dbReference>
<keyword evidence="4" id="KW-0255">Endonuclease</keyword>
<dbReference type="InterPro" id="IPR021109">
    <property type="entry name" value="Peptidase_aspartic_dom_sf"/>
</dbReference>
<keyword evidence="5" id="KW-0378">Hydrolase</keyword>
<dbReference type="EMBL" id="JAVFWL010000006">
    <property type="protein sequence ID" value="KAK6763652.1"/>
    <property type="molecule type" value="Genomic_DNA"/>
</dbReference>
<protein>
    <recommendedName>
        <fullName evidence="6">Peptidase A2 domain-containing protein</fullName>
    </recommendedName>
</protein>
<dbReference type="InterPro" id="IPR050951">
    <property type="entry name" value="Retrovirus_Pol_polyprotein"/>
</dbReference>
<keyword evidence="2" id="KW-0548">Nucleotidyltransferase</keyword>
<keyword evidence="1" id="KW-0808">Transferase</keyword>
<evidence type="ECO:0000313" key="7">
    <source>
        <dbReference type="EMBL" id="KAK6763652.1"/>
    </source>
</evidence>
<organism evidence="7 8">
    <name type="scientific">Necator americanus</name>
    <name type="common">Human hookworm</name>
    <dbReference type="NCBI Taxonomy" id="51031"/>
    <lineage>
        <taxon>Eukaryota</taxon>
        <taxon>Metazoa</taxon>
        <taxon>Ecdysozoa</taxon>
        <taxon>Nematoda</taxon>
        <taxon>Chromadorea</taxon>
        <taxon>Rhabditida</taxon>
        <taxon>Rhabditina</taxon>
        <taxon>Rhabditomorpha</taxon>
        <taxon>Strongyloidea</taxon>
        <taxon>Ancylostomatidae</taxon>
        <taxon>Bunostominae</taxon>
        <taxon>Necator</taxon>
    </lineage>
</organism>
<dbReference type="PANTHER" id="PTHR37984:SF5">
    <property type="entry name" value="PROTEIN NYNRIN-LIKE"/>
    <property type="match status" value="1"/>
</dbReference>
<dbReference type="Gene3D" id="2.40.70.10">
    <property type="entry name" value="Acid Proteases"/>
    <property type="match status" value="1"/>
</dbReference>
<evidence type="ECO:0000256" key="2">
    <source>
        <dbReference type="ARBA" id="ARBA00022695"/>
    </source>
</evidence>
<feature type="domain" description="Peptidase A2" evidence="6">
    <location>
        <begin position="99"/>
        <end position="117"/>
    </location>
</feature>
<evidence type="ECO:0000256" key="1">
    <source>
        <dbReference type="ARBA" id="ARBA00022679"/>
    </source>
</evidence>
<dbReference type="SUPFAM" id="SSF50630">
    <property type="entry name" value="Acid proteases"/>
    <property type="match status" value="1"/>
</dbReference>
<proteinExistence type="predicted"/>
<gene>
    <name evidence="7" type="primary">Necator_chrX.g24267</name>
    <name evidence="7" type="ORF">RB195_024102</name>
</gene>
<dbReference type="Proteomes" id="UP001303046">
    <property type="component" value="Unassembled WGS sequence"/>
</dbReference>
<sequence>MPHVNVVDSQKSRNREPSSPCFRCGANHWSRDCTFVNKTCHDCRRSGHKRGFCKNFPEKKNRNAKRKRKSANTVTIASTRADVAVNRIYRRVQIDGKTVRMRLDTGADVTLLSTADWTAMGRPKLQCIELKSANNEPINVRGCYECNFIIDGHLGYGTCHVADTPSLLGLDWIAQHEPLFRHLTEGSICNISSRTLSTLNSSLATLLRKKFPAVFVLDWDVVQSHRLNSL</sequence>
<comment type="caution">
    <text evidence="7">The sequence shown here is derived from an EMBL/GenBank/DDBJ whole genome shotgun (WGS) entry which is preliminary data.</text>
</comment>
<dbReference type="Pfam" id="PF13650">
    <property type="entry name" value="Asp_protease_2"/>
    <property type="match status" value="1"/>
</dbReference>
<accession>A0ABR1ELU3</accession>
<evidence type="ECO:0000256" key="4">
    <source>
        <dbReference type="ARBA" id="ARBA00022759"/>
    </source>
</evidence>